<keyword evidence="4 6" id="KW-0472">Membrane</keyword>
<feature type="compositionally biased region" description="Polar residues" evidence="5">
    <location>
        <begin position="230"/>
        <end position="248"/>
    </location>
</feature>
<comment type="caution">
    <text evidence="7">The sequence shown here is derived from an EMBL/GenBank/DDBJ whole genome shotgun (WGS) entry which is preliminary data.</text>
</comment>
<keyword evidence="2 6" id="KW-0812">Transmembrane</keyword>
<name>A0A9X0AI13_9HELO</name>
<feature type="compositionally biased region" description="Polar residues" evidence="5">
    <location>
        <begin position="163"/>
        <end position="174"/>
    </location>
</feature>
<feature type="compositionally biased region" description="Basic and acidic residues" evidence="5">
    <location>
        <begin position="262"/>
        <end position="274"/>
    </location>
</feature>
<accession>A0A9X0AI13</accession>
<feature type="transmembrane region" description="Helical" evidence="6">
    <location>
        <begin position="179"/>
        <end position="202"/>
    </location>
</feature>
<dbReference type="PANTHER" id="PTHR15549">
    <property type="entry name" value="PAIRED IMMUNOGLOBULIN-LIKE TYPE 2 RECEPTOR"/>
    <property type="match status" value="1"/>
</dbReference>
<reference evidence="7" key="1">
    <citation type="submission" date="2022-11" db="EMBL/GenBank/DDBJ databases">
        <title>Genome Resource of Sclerotinia nivalis Strain SnTB1, a Plant Pathogen Isolated from American Ginseng.</title>
        <authorList>
            <person name="Fan S."/>
        </authorList>
    </citation>
    <scope>NUCLEOTIDE SEQUENCE</scope>
    <source>
        <strain evidence="7">SnTB1</strain>
    </source>
</reference>
<dbReference type="GO" id="GO:0071944">
    <property type="term" value="C:cell periphery"/>
    <property type="evidence" value="ECO:0007669"/>
    <property type="project" value="UniProtKB-ARBA"/>
</dbReference>
<keyword evidence="8" id="KW-1185">Reference proteome</keyword>
<organism evidence="7 8">
    <name type="scientific">Sclerotinia nivalis</name>
    <dbReference type="NCBI Taxonomy" id="352851"/>
    <lineage>
        <taxon>Eukaryota</taxon>
        <taxon>Fungi</taxon>
        <taxon>Dikarya</taxon>
        <taxon>Ascomycota</taxon>
        <taxon>Pezizomycotina</taxon>
        <taxon>Leotiomycetes</taxon>
        <taxon>Helotiales</taxon>
        <taxon>Sclerotiniaceae</taxon>
        <taxon>Sclerotinia</taxon>
    </lineage>
</organism>
<proteinExistence type="predicted"/>
<keyword evidence="3 6" id="KW-1133">Transmembrane helix</keyword>
<evidence type="ECO:0000256" key="3">
    <source>
        <dbReference type="ARBA" id="ARBA00022989"/>
    </source>
</evidence>
<evidence type="ECO:0000256" key="1">
    <source>
        <dbReference type="ARBA" id="ARBA00004167"/>
    </source>
</evidence>
<evidence type="ECO:0000256" key="4">
    <source>
        <dbReference type="ARBA" id="ARBA00023136"/>
    </source>
</evidence>
<feature type="region of interest" description="Disordered" evidence="5">
    <location>
        <begin position="216"/>
        <end position="286"/>
    </location>
</feature>
<dbReference type="EMBL" id="JAPEIS010000009">
    <property type="protein sequence ID" value="KAJ8063185.1"/>
    <property type="molecule type" value="Genomic_DNA"/>
</dbReference>
<evidence type="ECO:0000256" key="2">
    <source>
        <dbReference type="ARBA" id="ARBA00022692"/>
    </source>
</evidence>
<evidence type="ECO:0000313" key="8">
    <source>
        <dbReference type="Proteomes" id="UP001152300"/>
    </source>
</evidence>
<dbReference type="InterPro" id="IPR051694">
    <property type="entry name" value="Immunoregulatory_rcpt-like"/>
</dbReference>
<protein>
    <recommendedName>
        <fullName evidence="9">Mid2 domain-containing protein</fullName>
    </recommendedName>
</protein>
<feature type="region of interest" description="Disordered" evidence="5">
    <location>
        <begin position="135"/>
        <end position="174"/>
    </location>
</feature>
<comment type="subcellular location">
    <subcellularLocation>
        <location evidence="1">Membrane</location>
        <topology evidence="1">Single-pass membrane protein</topology>
    </subcellularLocation>
</comment>
<evidence type="ECO:0000313" key="7">
    <source>
        <dbReference type="EMBL" id="KAJ8063185.1"/>
    </source>
</evidence>
<dbReference type="Proteomes" id="UP001152300">
    <property type="component" value="Unassembled WGS sequence"/>
</dbReference>
<evidence type="ECO:0008006" key="9">
    <source>
        <dbReference type="Google" id="ProtNLM"/>
    </source>
</evidence>
<dbReference type="AlphaFoldDB" id="A0A9X0AI13"/>
<evidence type="ECO:0000256" key="5">
    <source>
        <dbReference type="SAM" id="MobiDB-lite"/>
    </source>
</evidence>
<dbReference type="GO" id="GO:0016020">
    <property type="term" value="C:membrane"/>
    <property type="evidence" value="ECO:0007669"/>
    <property type="project" value="UniProtKB-SubCell"/>
</dbReference>
<evidence type="ECO:0000256" key="6">
    <source>
        <dbReference type="SAM" id="Phobius"/>
    </source>
</evidence>
<gene>
    <name evidence="7" type="ORF">OCU04_008424</name>
</gene>
<dbReference type="OrthoDB" id="3560145at2759"/>
<sequence length="286" mass="31142">MAQIWTFETPVNVTATSLVNITWNPRTFDSVKYGNFLLNLWLLRGDYQGDTEVREHEAFLLAGDQNVFNTSVLWTPTVDDIDFDVSEAGTHQLSWEQSKNNPSHNPFNTSFEGWSIGFHVKALLSSSSSSALSSISTSTSSTPSSTLSTSTTPTTPITSSISQEPATAPSSQSGTNTPIIIGLVIGLGLLLLIFLAAGFWGVRKYRLAKRRNPQFKELSTPSGYPLVPNSEMSYNSLPSSLPESTPNSTPAPTPHSMPISRSEMDSYPRRDIKPAELAAPRTVAEL</sequence>
<feature type="compositionally biased region" description="Low complexity" evidence="5">
    <location>
        <begin position="135"/>
        <end position="162"/>
    </location>
</feature>